<dbReference type="InterPro" id="IPR050553">
    <property type="entry name" value="Thioredoxin_ResA/DsbE_sf"/>
</dbReference>
<reference evidence="7 8" key="1">
    <citation type="submission" date="2018-06" db="EMBL/GenBank/DDBJ databases">
        <authorList>
            <consortium name="Pathogen Informatics"/>
            <person name="Doyle S."/>
        </authorList>
    </citation>
    <scope>NUCLEOTIDE SEQUENCE [LARGE SCALE GENOMIC DNA]</scope>
    <source>
        <strain evidence="7 8">NCTC10529</strain>
    </source>
</reference>
<dbReference type="GO" id="GO:0030313">
    <property type="term" value="C:cell envelope"/>
    <property type="evidence" value="ECO:0007669"/>
    <property type="project" value="UniProtKB-SubCell"/>
</dbReference>
<feature type="domain" description="Thioredoxin" evidence="6">
    <location>
        <begin position="15"/>
        <end position="156"/>
    </location>
</feature>
<dbReference type="RefSeq" id="WP_003785224.1">
    <property type="nucleotide sequence ID" value="NZ_CP091518.1"/>
</dbReference>
<evidence type="ECO:0000256" key="5">
    <source>
        <dbReference type="SAM" id="SignalP"/>
    </source>
</evidence>
<evidence type="ECO:0000313" key="8">
    <source>
        <dbReference type="Proteomes" id="UP000248598"/>
    </source>
</evidence>
<evidence type="ECO:0000256" key="4">
    <source>
        <dbReference type="ARBA" id="ARBA00023284"/>
    </source>
</evidence>
<evidence type="ECO:0000256" key="3">
    <source>
        <dbReference type="ARBA" id="ARBA00023157"/>
    </source>
</evidence>
<organism evidence="7 8">
    <name type="scientific">Kingella kingae</name>
    <dbReference type="NCBI Taxonomy" id="504"/>
    <lineage>
        <taxon>Bacteria</taxon>
        <taxon>Pseudomonadati</taxon>
        <taxon>Pseudomonadota</taxon>
        <taxon>Betaproteobacteria</taxon>
        <taxon>Neisseriales</taxon>
        <taxon>Neisseriaceae</taxon>
        <taxon>Kingella</taxon>
    </lineage>
</organism>
<feature type="chain" id="PRO_5043376640" evidence="5">
    <location>
        <begin position="21"/>
        <end position="161"/>
    </location>
</feature>
<evidence type="ECO:0000256" key="2">
    <source>
        <dbReference type="ARBA" id="ARBA00022748"/>
    </source>
</evidence>
<comment type="subcellular location">
    <subcellularLocation>
        <location evidence="1">Cell envelope</location>
    </subcellularLocation>
</comment>
<dbReference type="PROSITE" id="PS00194">
    <property type="entry name" value="THIOREDOXIN_1"/>
    <property type="match status" value="1"/>
</dbReference>
<dbReference type="AlphaFoldDB" id="A0AAX2J290"/>
<name>A0AAX2J290_KINKI</name>
<keyword evidence="4" id="KW-0676">Redox-active center</keyword>
<feature type="signal peptide" evidence="5">
    <location>
        <begin position="1"/>
        <end position="20"/>
    </location>
</feature>
<dbReference type="InterPro" id="IPR013766">
    <property type="entry name" value="Thioredoxin_domain"/>
</dbReference>
<dbReference type="GeneID" id="93262097"/>
<dbReference type="InterPro" id="IPR013740">
    <property type="entry name" value="Redoxin"/>
</dbReference>
<evidence type="ECO:0000259" key="6">
    <source>
        <dbReference type="PROSITE" id="PS51352"/>
    </source>
</evidence>
<dbReference type="PANTHER" id="PTHR42852">
    <property type="entry name" value="THIOL:DISULFIDE INTERCHANGE PROTEIN DSBE"/>
    <property type="match status" value="1"/>
</dbReference>
<dbReference type="CDD" id="cd02966">
    <property type="entry name" value="TlpA_like_family"/>
    <property type="match status" value="1"/>
</dbReference>
<accession>A0AAX2J290</accession>
<proteinExistence type="predicted"/>
<dbReference type="GO" id="GO:0017004">
    <property type="term" value="P:cytochrome complex assembly"/>
    <property type="evidence" value="ECO:0007669"/>
    <property type="project" value="UniProtKB-KW"/>
</dbReference>
<protein>
    <submittedName>
        <fullName evidence="7">Thiol-disulfide oxidoreductase resA</fullName>
    </submittedName>
</protein>
<gene>
    <name evidence="7" type="primary">resA_2</name>
    <name evidence="7" type="ORF">NCTC10529_00788</name>
</gene>
<evidence type="ECO:0000256" key="1">
    <source>
        <dbReference type="ARBA" id="ARBA00004196"/>
    </source>
</evidence>
<keyword evidence="5" id="KW-0732">Signal</keyword>
<dbReference type="InterPro" id="IPR017937">
    <property type="entry name" value="Thioredoxin_CS"/>
</dbReference>
<dbReference type="Gene3D" id="3.40.30.10">
    <property type="entry name" value="Glutaredoxin"/>
    <property type="match status" value="1"/>
</dbReference>
<dbReference type="Pfam" id="PF08534">
    <property type="entry name" value="Redoxin"/>
    <property type="match status" value="1"/>
</dbReference>
<dbReference type="PANTHER" id="PTHR42852:SF6">
    <property type="entry name" value="THIOL:DISULFIDE INTERCHANGE PROTEIN DSBE"/>
    <property type="match status" value="1"/>
</dbReference>
<evidence type="ECO:0000313" key="7">
    <source>
        <dbReference type="EMBL" id="SQH24600.1"/>
    </source>
</evidence>
<dbReference type="SUPFAM" id="SSF52833">
    <property type="entry name" value="Thioredoxin-like"/>
    <property type="match status" value="1"/>
</dbReference>
<dbReference type="InterPro" id="IPR036249">
    <property type="entry name" value="Thioredoxin-like_sf"/>
</dbReference>
<keyword evidence="2" id="KW-0201">Cytochrome c-type biogenesis</keyword>
<dbReference type="Proteomes" id="UP000248598">
    <property type="component" value="Chromosome 1"/>
</dbReference>
<sequence>MKTTAILTALLFAVVTPVQAASEFVLHGSNKPQELNAKAPVQIINLWATWCGPCRKEMPAMSRWYTQKGKRQNVQMVGIAMDETANIAQFLKSTPVSYPIWRYTGNNSRAMMKSFGNQVGALPYTVIRAPSCNQQQAVLGELTEAKLDSAVAAVKSKCGLK</sequence>
<keyword evidence="3" id="KW-1015">Disulfide bond</keyword>
<dbReference type="EMBL" id="LS483426">
    <property type="protein sequence ID" value="SQH24600.1"/>
    <property type="molecule type" value="Genomic_DNA"/>
</dbReference>
<dbReference type="GO" id="GO:0015036">
    <property type="term" value="F:disulfide oxidoreductase activity"/>
    <property type="evidence" value="ECO:0007669"/>
    <property type="project" value="UniProtKB-ARBA"/>
</dbReference>
<dbReference type="PROSITE" id="PS51352">
    <property type="entry name" value="THIOREDOXIN_2"/>
    <property type="match status" value="1"/>
</dbReference>